<protein>
    <submittedName>
        <fullName evidence="1">Uncharacterized protein</fullName>
    </submittedName>
</protein>
<sequence>RANKNTAFLSQNMGEMTASGREKNILDFLPESPNKLNFVYNVYIYKTFVVNSRGSKELEAYMNHTDLMLRFLPQRKENGYLYQIQWTNKTKKH</sequence>
<dbReference type="AlphaFoldDB" id="A0A9Q0RWD0"/>
<keyword evidence="2" id="KW-1185">Reference proteome</keyword>
<evidence type="ECO:0000313" key="1">
    <source>
        <dbReference type="EMBL" id="KAJ6634793.1"/>
    </source>
</evidence>
<accession>A0A9Q0RWD0</accession>
<name>A0A9Q0RWD0_9DIPT</name>
<proteinExistence type="predicted"/>
<reference evidence="1" key="1">
    <citation type="submission" date="2022-07" db="EMBL/GenBank/DDBJ databases">
        <authorList>
            <person name="Trinca V."/>
            <person name="Uliana J.V.C."/>
            <person name="Torres T.T."/>
            <person name="Ward R.J."/>
            <person name="Monesi N."/>
        </authorList>
    </citation>
    <scope>NUCLEOTIDE SEQUENCE</scope>
    <source>
        <strain evidence="1">HSMRA1968</strain>
        <tissue evidence="1">Whole embryos</tissue>
    </source>
</reference>
<feature type="non-terminal residue" evidence="1">
    <location>
        <position position="93"/>
    </location>
</feature>
<gene>
    <name evidence="1" type="ORF">Bhyg_13372</name>
</gene>
<dbReference type="EMBL" id="WJQU01000004">
    <property type="protein sequence ID" value="KAJ6634793.1"/>
    <property type="molecule type" value="Genomic_DNA"/>
</dbReference>
<dbReference type="Proteomes" id="UP001151699">
    <property type="component" value="Chromosome C"/>
</dbReference>
<comment type="caution">
    <text evidence="1">The sequence shown here is derived from an EMBL/GenBank/DDBJ whole genome shotgun (WGS) entry which is preliminary data.</text>
</comment>
<organism evidence="1 2">
    <name type="scientific">Pseudolycoriella hygida</name>
    <dbReference type="NCBI Taxonomy" id="35572"/>
    <lineage>
        <taxon>Eukaryota</taxon>
        <taxon>Metazoa</taxon>
        <taxon>Ecdysozoa</taxon>
        <taxon>Arthropoda</taxon>
        <taxon>Hexapoda</taxon>
        <taxon>Insecta</taxon>
        <taxon>Pterygota</taxon>
        <taxon>Neoptera</taxon>
        <taxon>Endopterygota</taxon>
        <taxon>Diptera</taxon>
        <taxon>Nematocera</taxon>
        <taxon>Sciaroidea</taxon>
        <taxon>Sciaridae</taxon>
        <taxon>Pseudolycoriella</taxon>
    </lineage>
</organism>
<evidence type="ECO:0000313" key="2">
    <source>
        <dbReference type="Proteomes" id="UP001151699"/>
    </source>
</evidence>